<organism evidence="2 3">
    <name type="scientific">Streptomyces thinghirensis</name>
    <dbReference type="NCBI Taxonomy" id="551547"/>
    <lineage>
        <taxon>Bacteria</taxon>
        <taxon>Bacillati</taxon>
        <taxon>Actinomycetota</taxon>
        <taxon>Actinomycetes</taxon>
        <taxon>Kitasatosporales</taxon>
        <taxon>Streptomycetaceae</taxon>
        <taxon>Streptomyces</taxon>
    </lineage>
</organism>
<evidence type="ECO:0000313" key="3">
    <source>
        <dbReference type="Proteomes" id="UP001499878"/>
    </source>
</evidence>
<dbReference type="EMBL" id="BAABJR010000009">
    <property type="protein sequence ID" value="GAA5210852.1"/>
    <property type="molecule type" value="Genomic_DNA"/>
</dbReference>
<keyword evidence="3" id="KW-1185">Reference proteome</keyword>
<reference evidence="3" key="1">
    <citation type="journal article" date="2019" name="Int. J. Syst. Evol. Microbiol.">
        <title>The Global Catalogue of Microorganisms (GCM) 10K type strain sequencing project: providing services to taxonomists for standard genome sequencing and annotation.</title>
        <authorList>
            <consortium name="The Broad Institute Genomics Platform"/>
            <consortium name="The Broad Institute Genome Sequencing Center for Infectious Disease"/>
            <person name="Wu L."/>
            <person name="Ma J."/>
        </authorList>
    </citation>
    <scope>NUCLEOTIDE SEQUENCE [LARGE SCALE GENOMIC DNA]</scope>
    <source>
        <strain evidence="3">JCM 18306</strain>
    </source>
</reference>
<comment type="caution">
    <text evidence="2">The sequence shown here is derived from an EMBL/GenBank/DDBJ whole genome shotgun (WGS) entry which is preliminary data.</text>
</comment>
<name>A0ABP9T8L9_9ACTN</name>
<evidence type="ECO:0000313" key="2">
    <source>
        <dbReference type="EMBL" id="GAA5210852.1"/>
    </source>
</evidence>
<proteinExistence type="predicted"/>
<dbReference type="Proteomes" id="UP001499878">
    <property type="component" value="Unassembled WGS sequence"/>
</dbReference>
<feature type="region of interest" description="Disordered" evidence="1">
    <location>
        <begin position="1"/>
        <end position="21"/>
    </location>
</feature>
<sequence length="207" mass="21953">MVSRSSSAQAVRPGSAARDDHCRSEVTETVIKASSAQRYIPWGATCGLRFSVRLRCRPVAEASITGRADNCAATSRSGTSTHNPRPVFRRRRIAASVTNAAIMAATGSVIIPASNGSPSAQPAFSVTHAAASAVHVKPGRSRQVPVRPQAGIEGVPLLRGDVDDTDPAVLGAFHAGNGVLWDRVRRVVVHLRVQPRALQEGDQRLEP</sequence>
<protein>
    <submittedName>
        <fullName evidence="2">Uncharacterized protein</fullName>
    </submittedName>
</protein>
<gene>
    <name evidence="2" type="ORF">GCM10023323_40130</name>
</gene>
<accession>A0ABP9T8L9</accession>
<evidence type="ECO:0000256" key="1">
    <source>
        <dbReference type="SAM" id="MobiDB-lite"/>
    </source>
</evidence>